<proteinExistence type="predicted"/>
<dbReference type="EMBL" id="CP032157">
    <property type="protein sequence ID" value="AXY78121.1"/>
    <property type="molecule type" value="Genomic_DNA"/>
</dbReference>
<sequence>MQASAQVSVSVNIGTQPQWGPVGYDRADYYYLPDVEAYYYVPRQQFIYLDAGRWVFAASLPGRYRGYDLYGGYKVVINEPRPYDHFYDHRNRYARYRGWRGRQDCIRDYHRPRYDNDRDYRRDRDRGHGHGRGHGRGRGHDRDWD</sequence>
<name>A0A3B7N8E2_9BACT</name>
<reference evidence="2 3" key="1">
    <citation type="submission" date="2018-09" db="EMBL/GenBank/DDBJ databases">
        <title>Genome sequencing of strain 6GH32-13.</title>
        <authorList>
            <person name="Weon H.-Y."/>
            <person name="Heo J."/>
            <person name="Kwon S.-W."/>
        </authorList>
    </citation>
    <scope>NUCLEOTIDE SEQUENCE [LARGE SCALE GENOMIC DNA]</scope>
    <source>
        <strain evidence="2 3">5GH32-13</strain>
    </source>
</reference>
<keyword evidence="3" id="KW-1185">Reference proteome</keyword>
<dbReference type="OrthoDB" id="799522at2"/>
<feature type="region of interest" description="Disordered" evidence="1">
    <location>
        <begin position="117"/>
        <end position="145"/>
    </location>
</feature>
<feature type="compositionally biased region" description="Basic and acidic residues" evidence="1">
    <location>
        <begin position="117"/>
        <end position="128"/>
    </location>
</feature>
<evidence type="ECO:0000313" key="3">
    <source>
        <dbReference type="Proteomes" id="UP000263900"/>
    </source>
</evidence>
<dbReference type="AlphaFoldDB" id="A0A3B7N8E2"/>
<organism evidence="2 3">
    <name type="scientific">Paraflavitalea soli</name>
    <dbReference type="NCBI Taxonomy" id="2315862"/>
    <lineage>
        <taxon>Bacteria</taxon>
        <taxon>Pseudomonadati</taxon>
        <taxon>Bacteroidota</taxon>
        <taxon>Chitinophagia</taxon>
        <taxon>Chitinophagales</taxon>
        <taxon>Chitinophagaceae</taxon>
        <taxon>Paraflavitalea</taxon>
    </lineage>
</organism>
<dbReference type="Proteomes" id="UP000263900">
    <property type="component" value="Chromosome"/>
</dbReference>
<accession>A0A3B7N8E2</accession>
<gene>
    <name evidence="2" type="ORF">D3H65_30820</name>
</gene>
<evidence type="ECO:0000313" key="2">
    <source>
        <dbReference type="EMBL" id="AXY78121.1"/>
    </source>
</evidence>
<dbReference type="KEGG" id="pseg:D3H65_30820"/>
<protein>
    <submittedName>
        <fullName evidence="2">Uncharacterized protein</fullName>
    </submittedName>
</protein>
<evidence type="ECO:0000256" key="1">
    <source>
        <dbReference type="SAM" id="MobiDB-lite"/>
    </source>
</evidence>